<dbReference type="EMBL" id="BMLT01000001">
    <property type="protein sequence ID" value="GGO76790.1"/>
    <property type="molecule type" value="Genomic_DNA"/>
</dbReference>
<dbReference type="Proteomes" id="UP000599578">
    <property type="component" value="Unassembled WGS sequence"/>
</dbReference>
<evidence type="ECO:0000313" key="3">
    <source>
        <dbReference type="Proteomes" id="UP000599578"/>
    </source>
</evidence>
<dbReference type="RefSeq" id="WP_188857886.1">
    <property type="nucleotide sequence ID" value="NZ_BMLT01000001.1"/>
</dbReference>
<dbReference type="PROSITE" id="PS50878">
    <property type="entry name" value="RT_POL"/>
    <property type="match status" value="1"/>
</dbReference>
<dbReference type="Pfam" id="PF00078">
    <property type="entry name" value="RVT_1"/>
    <property type="match status" value="1"/>
</dbReference>
<protein>
    <submittedName>
        <fullName evidence="2">DNA-binding protein</fullName>
    </submittedName>
</protein>
<comment type="caution">
    <text evidence="2">The sequence shown here is derived from an EMBL/GenBank/DDBJ whole genome shotgun (WGS) entry which is preliminary data.</text>
</comment>
<keyword evidence="3" id="KW-1185">Reference proteome</keyword>
<dbReference type="GO" id="GO:0003677">
    <property type="term" value="F:DNA binding"/>
    <property type="evidence" value="ECO:0007669"/>
    <property type="project" value="UniProtKB-KW"/>
</dbReference>
<dbReference type="AlphaFoldDB" id="A0A917Z9P5"/>
<evidence type="ECO:0000313" key="2">
    <source>
        <dbReference type="EMBL" id="GGO76790.1"/>
    </source>
</evidence>
<name>A0A917Z9P5_9GAMM</name>
<organism evidence="2 3">
    <name type="scientific">Marinobacterium nitratireducens</name>
    <dbReference type="NCBI Taxonomy" id="518897"/>
    <lineage>
        <taxon>Bacteria</taxon>
        <taxon>Pseudomonadati</taxon>
        <taxon>Pseudomonadota</taxon>
        <taxon>Gammaproteobacteria</taxon>
        <taxon>Oceanospirillales</taxon>
        <taxon>Oceanospirillaceae</taxon>
        <taxon>Marinobacterium</taxon>
    </lineage>
</organism>
<reference evidence="2 3" key="1">
    <citation type="journal article" date="2014" name="Int. J. Syst. Evol. Microbiol.">
        <title>Complete genome sequence of Corynebacterium casei LMG S-19264T (=DSM 44701T), isolated from a smear-ripened cheese.</title>
        <authorList>
            <consortium name="US DOE Joint Genome Institute (JGI-PGF)"/>
            <person name="Walter F."/>
            <person name="Albersmeier A."/>
            <person name="Kalinowski J."/>
            <person name="Ruckert C."/>
        </authorList>
    </citation>
    <scope>NUCLEOTIDE SEQUENCE [LARGE SCALE GENOMIC DNA]</scope>
    <source>
        <strain evidence="2 3">CGMCC 1.7286</strain>
    </source>
</reference>
<gene>
    <name evidence="2" type="ORF">GCM10011348_04830</name>
</gene>
<dbReference type="CDD" id="cd01646">
    <property type="entry name" value="RT_Bac_retron_I"/>
    <property type="match status" value="1"/>
</dbReference>
<sequence>MPDIIKVDTNDKLRTLLTDVLPYELPLWFSNFTMYQRFSTSVHINAYKTISGLDFESGTGVYIPLDYLICRGGNKTPRAISIMHPVAQLKVCDFYDEYDDLIEYYCTKSKYSLRHPYRKSTKFYGKAQEGSKLADGVESADEERIVASSYFKYKKYPFLYRFFESYEYHKLEKQFHSMLQVDVSKCFPSIYTHSIGWAVKNKRLAKAKPRAHGDFDGEFDNLMQLTNYRETNGIIIGPEVSRIFAEIILQKIDLNLVDRMLQNKYKISKDYDFRRYVDDYFVFFRSEEVKKNFIKALESSLLEYKMYLNEAKTTIASRPFATDISLAKHALSHAVGEFYSSRYKEKDTDSESIVQLRKPSSKANKAIAEIKMTLANHKVEYSSISNYLFSAITKRMLSYLSKIEEVDSKEEFHLNWLLVDLDVLFFIHAMDIRIRPTDRLARLIHDLLERTSNWSENYKEIIHKKVFDHVKQAINIFINHANEMIGLETLNLLIILTMLPSKYQLPENKLKEYLGSLEKSSETNDFYFRWITFMLYIERKSEYDELRDELIKAAENYLLNNDHMFISSEYFMLYFDYLACPHIDEAVRRVIMGEVKNITLDSKKKSVQFNVNTQSQIVLNKDFIVSWRDPKYLKNSLEKKEYLFSYN</sequence>
<evidence type="ECO:0000259" key="1">
    <source>
        <dbReference type="PROSITE" id="PS50878"/>
    </source>
</evidence>
<accession>A0A917Z9P5</accession>
<feature type="domain" description="Reverse transcriptase" evidence="1">
    <location>
        <begin position="1"/>
        <end position="326"/>
    </location>
</feature>
<proteinExistence type="predicted"/>
<dbReference type="InterPro" id="IPR000477">
    <property type="entry name" value="RT_dom"/>
</dbReference>
<dbReference type="NCBIfam" id="NF041748">
    <property type="entry name" value="Drt3b"/>
    <property type="match status" value="1"/>
</dbReference>
<keyword evidence="2" id="KW-0238">DNA-binding</keyword>